<reference evidence="1 2" key="1">
    <citation type="submission" date="2023-02" db="EMBL/GenBank/DDBJ databases">
        <title>LHISI_Scaffold_Assembly.</title>
        <authorList>
            <person name="Stuart O.P."/>
            <person name="Cleave R."/>
            <person name="Magrath M.J.L."/>
            <person name="Mikheyev A.S."/>
        </authorList>
    </citation>
    <scope>NUCLEOTIDE SEQUENCE [LARGE SCALE GENOMIC DNA]</scope>
    <source>
        <strain evidence="1">Daus_M_001</strain>
        <tissue evidence="1">Leg muscle</tissue>
    </source>
</reference>
<dbReference type="EMBL" id="JARBHB010000006">
    <property type="protein sequence ID" value="KAJ8882019.1"/>
    <property type="molecule type" value="Genomic_DNA"/>
</dbReference>
<proteinExistence type="predicted"/>
<evidence type="ECO:0000313" key="2">
    <source>
        <dbReference type="Proteomes" id="UP001159363"/>
    </source>
</evidence>
<protein>
    <recommendedName>
        <fullName evidence="3">Transposase</fullName>
    </recommendedName>
</protein>
<accession>A0ABQ9HCM9</accession>
<organism evidence="1 2">
    <name type="scientific">Dryococelus australis</name>
    <dbReference type="NCBI Taxonomy" id="614101"/>
    <lineage>
        <taxon>Eukaryota</taxon>
        <taxon>Metazoa</taxon>
        <taxon>Ecdysozoa</taxon>
        <taxon>Arthropoda</taxon>
        <taxon>Hexapoda</taxon>
        <taxon>Insecta</taxon>
        <taxon>Pterygota</taxon>
        <taxon>Neoptera</taxon>
        <taxon>Polyneoptera</taxon>
        <taxon>Phasmatodea</taxon>
        <taxon>Verophasmatodea</taxon>
        <taxon>Anareolatae</taxon>
        <taxon>Phasmatidae</taxon>
        <taxon>Eurycanthinae</taxon>
        <taxon>Dryococelus</taxon>
    </lineage>
</organism>
<sequence length="92" mass="10583">MFVGKTYRKYSEYELKEAAKQLIQQNVTMYKAAKVMNLLWSSLKMFIANNDDIFTASLPKMGRGFVLSPEMEQKLLKFIIDMQGLGFGLAVY</sequence>
<gene>
    <name evidence="1" type="ORF">PR048_018507</name>
</gene>
<comment type="caution">
    <text evidence="1">The sequence shown here is derived from an EMBL/GenBank/DDBJ whole genome shotgun (WGS) entry which is preliminary data.</text>
</comment>
<name>A0ABQ9HCM9_9NEOP</name>
<dbReference type="Proteomes" id="UP001159363">
    <property type="component" value="Chromosome 5"/>
</dbReference>
<evidence type="ECO:0000313" key="1">
    <source>
        <dbReference type="EMBL" id="KAJ8882019.1"/>
    </source>
</evidence>
<keyword evidence="2" id="KW-1185">Reference proteome</keyword>
<evidence type="ECO:0008006" key="3">
    <source>
        <dbReference type="Google" id="ProtNLM"/>
    </source>
</evidence>